<evidence type="ECO:0000313" key="2">
    <source>
        <dbReference type="Proteomes" id="UP000238083"/>
    </source>
</evidence>
<comment type="caution">
    <text evidence="1">The sequence shown here is derived from an EMBL/GenBank/DDBJ whole genome shotgun (WGS) entry which is preliminary data.</text>
</comment>
<organism evidence="1 2">
    <name type="scientific">Kineococcus rhizosphaerae</name>
    <dbReference type="NCBI Taxonomy" id="559628"/>
    <lineage>
        <taxon>Bacteria</taxon>
        <taxon>Bacillati</taxon>
        <taxon>Actinomycetota</taxon>
        <taxon>Actinomycetes</taxon>
        <taxon>Kineosporiales</taxon>
        <taxon>Kineosporiaceae</taxon>
        <taxon>Kineococcus</taxon>
    </lineage>
</organism>
<accession>A0A2T0R0U1</accession>
<sequence>MCFAREGGRASVPGMATYDDVARIAAGLAEVGEGERRGGRAWAVAGQDFAWERPFTKADVKRFRAADPPVEAPAGPILAIACADLAEKDAVLAQGVPGVFDTQHFRGYPAYLVALERVSDEDLRTALQDGWAAKAPDRLLP</sequence>
<dbReference type="Proteomes" id="UP000238083">
    <property type="component" value="Unassembled WGS sequence"/>
</dbReference>
<proteinExistence type="predicted"/>
<evidence type="ECO:0000313" key="1">
    <source>
        <dbReference type="EMBL" id="PRY12899.1"/>
    </source>
</evidence>
<dbReference type="EMBL" id="PVZF01000009">
    <property type="protein sequence ID" value="PRY12899.1"/>
    <property type="molecule type" value="Genomic_DNA"/>
</dbReference>
<evidence type="ECO:0008006" key="3">
    <source>
        <dbReference type="Google" id="ProtNLM"/>
    </source>
</evidence>
<dbReference type="AlphaFoldDB" id="A0A2T0R0U1"/>
<name>A0A2T0R0U1_9ACTN</name>
<protein>
    <recommendedName>
        <fullName evidence="3">YjbR protein</fullName>
    </recommendedName>
</protein>
<keyword evidence="2" id="KW-1185">Reference proteome</keyword>
<gene>
    <name evidence="1" type="ORF">CLV37_10984</name>
</gene>
<reference evidence="1 2" key="1">
    <citation type="submission" date="2018-03" db="EMBL/GenBank/DDBJ databases">
        <title>Genomic Encyclopedia of Archaeal and Bacterial Type Strains, Phase II (KMG-II): from individual species to whole genera.</title>
        <authorList>
            <person name="Goeker M."/>
        </authorList>
    </citation>
    <scope>NUCLEOTIDE SEQUENCE [LARGE SCALE GENOMIC DNA]</scope>
    <source>
        <strain evidence="1 2">DSM 19711</strain>
    </source>
</reference>